<dbReference type="GO" id="GO:0005524">
    <property type="term" value="F:ATP binding"/>
    <property type="evidence" value="ECO:0007669"/>
    <property type="project" value="UniProtKB-UniRule"/>
</dbReference>
<gene>
    <name evidence="6 10" type="primary">ychF</name>
    <name evidence="10" type="ORF">Mlute_00741</name>
</gene>
<dbReference type="SUPFAM" id="SSF52540">
    <property type="entry name" value="P-loop containing nucleoside triphosphate hydrolases"/>
    <property type="match status" value="1"/>
</dbReference>
<dbReference type="InterPro" id="IPR031167">
    <property type="entry name" value="G_OBG"/>
</dbReference>
<dbReference type="FunFam" id="1.10.150.300:FF:000001">
    <property type="entry name" value="Ribosome-binding ATPase YchF"/>
    <property type="match status" value="1"/>
</dbReference>
<evidence type="ECO:0000256" key="4">
    <source>
        <dbReference type="ARBA" id="ARBA00022840"/>
    </source>
</evidence>
<dbReference type="FunFam" id="3.10.20.30:FF:000001">
    <property type="entry name" value="Ribosome-binding ATPase YchF"/>
    <property type="match status" value="1"/>
</dbReference>
<keyword evidence="5" id="KW-0460">Magnesium</keyword>
<organism evidence="10 11">
    <name type="scientific">Meiothermus luteus</name>
    <dbReference type="NCBI Taxonomy" id="2026184"/>
    <lineage>
        <taxon>Bacteria</taxon>
        <taxon>Thermotogati</taxon>
        <taxon>Deinococcota</taxon>
        <taxon>Deinococci</taxon>
        <taxon>Thermales</taxon>
        <taxon>Thermaceae</taxon>
        <taxon>Meiothermus</taxon>
    </lineage>
</organism>
<feature type="binding site" evidence="6">
    <location>
        <begin position="13"/>
        <end position="18"/>
    </location>
    <ligand>
        <name>ATP</name>
        <dbReference type="ChEBI" id="CHEBI:30616"/>
    </ligand>
</feature>
<reference evidence="10 11" key="1">
    <citation type="submission" date="2018-08" db="EMBL/GenBank/DDBJ databases">
        <title>Meiothermus luteus KCTC 52599 genome sequencing project.</title>
        <authorList>
            <person name="Da Costa M.S."/>
            <person name="Albuquerque L."/>
            <person name="Raposo P."/>
            <person name="Froufe H.J.C."/>
            <person name="Barroso C.S."/>
            <person name="Egas C."/>
        </authorList>
    </citation>
    <scope>NUCLEOTIDE SEQUENCE [LARGE SCALE GENOMIC DNA]</scope>
    <source>
        <strain evidence="10 11">KCTC 52599</strain>
    </source>
</reference>
<dbReference type="InterPro" id="IPR004396">
    <property type="entry name" value="ATPase_YchF/OLA1"/>
</dbReference>
<dbReference type="InterPro" id="IPR012676">
    <property type="entry name" value="TGS-like"/>
</dbReference>
<dbReference type="GO" id="GO:0005737">
    <property type="term" value="C:cytoplasm"/>
    <property type="evidence" value="ECO:0007669"/>
    <property type="project" value="TreeGrafter"/>
</dbReference>
<dbReference type="AlphaFoldDB" id="A0A399EYC6"/>
<sequence>MASLGVGIVGLPNVGKSTLFNAITRAGALAANYPFATIDKNVGVVPLPDERLSALQKVFTKGERVPPAVPTHVEFVDIAGLVKGAHRGEGLGNQFLAHIREVAAIAHVVRCFEDPNIVHVSGRVDPLDDLQTINTELALADLQTLERRLDKLRKSAKAHKEDQALLAVLEPLLPHLSQGHPIRTHASLEPELLAKAAREMGLLTHKPIIYVCNVAEEDLPDGTQNPHVAQVRAAAAQEGAEVVVVSAKIEAELAELSEAEAQEYLASLGLKESGLNRLVRVAYRTLGLITFFTAGEKEVRAWTVCKGTKAPQAAGEIHSDLERGFIRAEVVDWSRLVEAGGWAQAKERGWVRTEGKDYEVQDGDVILVLFNV</sequence>
<dbReference type="Gene3D" id="1.10.150.300">
    <property type="entry name" value="TGS-like domain"/>
    <property type="match status" value="1"/>
</dbReference>
<keyword evidence="2" id="KW-0479">Metal-binding</keyword>
<keyword evidence="7" id="KW-0175">Coiled coil</keyword>
<evidence type="ECO:0000256" key="2">
    <source>
        <dbReference type="ARBA" id="ARBA00022723"/>
    </source>
</evidence>
<dbReference type="OrthoDB" id="9807318at2"/>
<keyword evidence="3 6" id="KW-0547">Nucleotide-binding</keyword>
<dbReference type="PANTHER" id="PTHR23305">
    <property type="entry name" value="OBG GTPASE FAMILY"/>
    <property type="match status" value="1"/>
</dbReference>
<dbReference type="PIRSF" id="PIRSF006641">
    <property type="entry name" value="CHP00092"/>
    <property type="match status" value="1"/>
</dbReference>
<dbReference type="PRINTS" id="PR00326">
    <property type="entry name" value="GTP1OBG"/>
</dbReference>
<dbReference type="NCBIfam" id="TIGR00092">
    <property type="entry name" value="redox-regulated ATPase YchF"/>
    <property type="match status" value="1"/>
</dbReference>
<dbReference type="InterPro" id="IPR004095">
    <property type="entry name" value="TGS"/>
</dbReference>
<dbReference type="CDD" id="cd04867">
    <property type="entry name" value="TGS_YchF_OLA1"/>
    <property type="match status" value="1"/>
</dbReference>
<evidence type="ECO:0000256" key="6">
    <source>
        <dbReference type="HAMAP-Rule" id="MF_00944"/>
    </source>
</evidence>
<dbReference type="Gene3D" id="3.10.20.30">
    <property type="match status" value="1"/>
</dbReference>
<name>A0A399EYC6_9DEIN</name>
<dbReference type="CDD" id="cd01900">
    <property type="entry name" value="YchF"/>
    <property type="match status" value="1"/>
</dbReference>
<dbReference type="GO" id="GO:0043023">
    <property type="term" value="F:ribosomal large subunit binding"/>
    <property type="evidence" value="ECO:0007669"/>
    <property type="project" value="UniProtKB-UniRule"/>
</dbReference>
<dbReference type="HAMAP" id="MF_00944">
    <property type="entry name" value="YchF_OLA1_ATPase"/>
    <property type="match status" value="1"/>
</dbReference>
<keyword evidence="11" id="KW-1185">Reference proteome</keyword>
<proteinExistence type="inferred from homology"/>
<dbReference type="Gene3D" id="3.40.50.300">
    <property type="entry name" value="P-loop containing nucleotide triphosphate hydrolases"/>
    <property type="match status" value="1"/>
</dbReference>
<dbReference type="PROSITE" id="PS51880">
    <property type="entry name" value="TGS"/>
    <property type="match status" value="1"/>
</dbReference>
<evidence type="ECO:0000259" key="9">
    <source>
        <dbReference type="PROSITE" id="PS51880"/>
    </source>
</evidence>
<accession>A0A399EYC6</accession>
<feature type="domain" description="TGS" evidence="9">
    <location>
        <begin position="287"/>
        <end position="370"/>
    </location>
</feature>
<dbReference type="Proteomes" id="UP000265800">
    <property type="component" value="Unassembled WGS sequence"/>
</dbReference>
<dbReference type="EMBL" id="QWKZ01000016">
    <property type="protein sequence ID" value="RIH88019.1"/>
    <property type="molecule type" value="Genomic_DNA"/>
</dbReference>
<dbReference type="InterPro" id="IPR013029">
    <property type="entry name" value="YchF_C"/>
</dbReference>
<dbReference type="GO" id="GO:0005525">
    <property type="term" value="F:GTP binding"/>
    <property type="evidence" value="ECO:0007669"/>
    <property type="project" value="InterPro"/>
</dbReference>
<evidence type="ECO:0000313" key="11">
    <source>
        <dbReference type="Proteomes" id="UP000265800"/>
    </source>
</evidence>
<dbReference type="GO" id="GO:0016887">
    <property type="term" value="F:ATP hydrolysis activity"/>
    <property type="evidence" value="ECO:0007669"/>
    <property type="project" value="UniProtKB-UniRule"/>
</dbReference>
<evidence type="ECO:0000256" key="3">
    <source>
        <dbReference type="ARBA" id="ARBA00022741"/>
    </source>
</evidence>
<evidence type="ECO:0000256" key="5">
    <source>
        <dbReference type="ARBA" id="ARBA00022842"/>
    </source>
</evidence>
<feature type="coiled-coil region" evidence="7">
    <location>
        <begin position="135"/>
        <end position="162"/>
    </location>
</feature>
<feature type="domain" description="OBG-type G" evidence="8">
    <location>
        <begin position="4"/>
        <end position="265"/>
    </location>
</feature>
<dbReference type="InterPro" id="IPR006073">
    <property type="entry name" value="GTP-bd"/>
</dbReference>
<evidence type="ECO:0000313" key="10">
    <source>
        <dbReference type="EMBL" id="RIH88019.1"/>
    </source>
</evidence>
<dbReference type="Pfam" id="PF01926">
    <property type="entry name" value="MMR_HSR1"/>
    <property type="match status" value="1"/>
</dbReference>
<dbReference type="InterPro" id="IPR027417">
    <property type="entry name" value="P-loop_NTPase"/>
</dbReference>
<dbReference type="GO" id="GO:0046872">
    <property type="term" value="F:metal ion binding"/>
    <property type="evidence" value="ECO:0007669"/>
    <property type="project" value="UniProtKB-KW"/>
</dbReference>
<keyword evidence="4 6" id="KW-0067">ATP-binding</keyword>
<dbReference type="InterPro" id="IPR012675">
    <property type="entry name" value="Beta-grasp_dom_sf"/>
</dbReference>
<dbReference type="PANTHER" id="PTHR23305:SF18">
    <property type="entry name" value="OBG-TYPE G DOMAIN-CONTAINING PROTEIN"/>
    <property type="match status" value="1"/>
</dbReference>
<comment type="similarity">
    <text evidence="6">Belongs to the TRAFAC class OBG-HflX-like GTPase superfamily. OBG GTPase family. YchF/OLA1 subfamily.</text>
</comment>
<dbReference type="SUPFAM" id="SSF81271">
    <property type="entry name" value="TGS-like"/>
    <property type="match status" value="1"/>
</dbReference>
<dbReference type="PROSITE" id="PS51710">
    <property type="entry name" value="G_OBG"/>
    <property type="match status" value="1"/>
</dbReference>
<evidence type="ECO:0000259" key="8">
    <source>
        <dbReference type="PROSITE" id="PS51710"/>
    </source>
</evidence>
<dbReference type="RefSeq" id="WP_119359446.1">
    <property type="nucleotide sequence ID" value="NZ_QWKZ01000016.1"/>
</dbReference>
<protein>
    <recommendedName>
        <fullName evidence="6">Ribosome-binding ATPase YchF</fullName>
    </recommendedName>
</protein>
<dbReference type="InterPro" id="IPR041706">
    <property type="entry name" value="YchF_N"/>
</dbReference>
<dbReference type="InterPro" id="IPR023192">
    <property type="entry name" value="TGS-like_dom_sf"/>
</dbReference>
<dbReference type="Pfam" id="PF06071">
    <property type="entry name" value="YchF-GTPase_C"/>
    <property type="match status" value="1"/>
</dbReference>
<evidence type="ECO:0000256" key="1">
    <source>
        <dbReference type="ARBA" id="ARBA00001946"/>
    </source>
</evidence>
<comment type="caution">
    <text evidence="10">The sequence shown here is derived from an EMBL/GenBank/DDBJ whole genome shotgun (WGS) entry which is preliminary data.</text>
</comment>
<evidence type="ECO:0000256" key="7">
    <source>
        <dbReference type="SAM" id="Coils"/>
    </source>
</evidence>
<comment type="function">
    <text evidence="6">ATPase that binds to both the 70S ribosome and the 50S ribosomal subunit in a nucleotide-independent manner.</text>
</comment>
<comment type="cofactor">
    <cofactor evidence="1">
        <name>Mg(2+)</name>
        <dbReference type="ChEBI" id="CHEBI:18420"/>
    </cofactor>
</comment>